<evidence type="ECO:0000313" key="4">
    <source>
        <dbReference type="Proteomes" id="UP000018208"/>
    </source>
</evidence>
<dbReference type="Proteomes" id="UP000018208">
    <property type="component" value="Unassembled WGS sequence"/>
</dbReference>
<organism evidence="2 4">
    <name type="scientific">Spironucleus salmonicida</name>
    <dbReference type="NCBI Taxonomy" id="348837"/>
    <lineage>
        <taxon>Eukaryota</taxon>
        <taxon>Metamonada</taxon>
        <taxon>Diplomonadida</taxon>
        <taxon>Hexamitidae</taxon>
        <taxon>Hexamitinae</taxon>
        <taxon>Spironucleus</taxon>
    </lineage>
</organism>
<comment type="caution">
    <text evidence="2">The sequence shown here is derived from an EMBL/GenBank/DDBJ whole genome shotgun (WGS) entry which is preliminary data.</text>
</comment>
<dbReference type="GeneID" id="94301189"/>
<sequence>MSFAHNQPAWEHHGQHARNHQVHALTRGPHLRVCTDDAASARRAMNATVEQEVVPEGMEVVEARDHGVARRQLMFDLTQHHLLARKLLQDRGAHDALILQTQERLAALEAFLAANAPKRLLRKVDRRFKDRR</sequence>
<proteinExistence type="predicted"/>
<evidence type="ECO:0000313" key="2">
    <source>
        <dbReference type="EMBL" id="KAH0570873.1"/>
    </source>
</evidence>
<dbReference type="KEGG" id="ssao:94301189"/>
<feature type="region of interest" description="Disordered" evidence="1">
    <location>
        <begin position="1"/>
        <end position="20"/>
    </location>
</feature>
<accession>A0A9P8LMG5</accession>
<keyword evidence="4" id="KW-1185">Reference proteome</keyword>
<dbReference type="EMBL" id="AUWU02000007">
    <property type="protein sequence ID" value="KAH0570880.1"/>
    <property type="molecule type" value="Genomic_DNA"/>
</dbReference>
<dbReference type="EMBL" id="AUWU02000007">
    <property type="protein sequence ID" value="KAH0570873.1"/>
    <property type="molecule type" value="Genomic_DNA"/>
</dbReference>
<protein>
    <submittedName>
        <fullName evidence="2">Uncharacterized protein</fullName>
    </submittedName>
</protein>
<evidence type="ECO:0000256" key="1">
    <source>
        <dbReference type="SAM" id="MobiDB-lite"/>
    </source>
</evidence>
<reference evidence="2" key="1">
    <citation type="journal article" date="2014" name="PLoS Genet.">
        <title>The Genome of Spironucleus salmonicida Highlights a Fish Pathogen Adapted to Fluctuating Environments.</title>
        <authorList>
            <person name="Xu F."/>
            <person name="Jerlstrom-Hultqvist J."/>
            <person name="Einarsson E."/>
            <person name="Astvaldsson A."/>
            <person name="Svard S.G."/>
            <person name="Andersson J.O."/>
        </authorList>
    </citation>
    <scope>NUCLEOTIDE SEQUENCE</scope>
    <source>
        <strain evidence="2">ATCC 50377</strain>
    </source>
</reference>
<name>A0A9P8LMG5_9EUKA</name>
<gene>
    <name evidence="2" type="ORF">SS50377_27166</name>
    <name evidence="3" type="ORF">SS50377_27173</name>
</gene>
<dbReference type="AlphaFoldDB" id="A0A9P8LMG5"/>
<evidence type="ECO:0000313" key="3">
    <source>
        <dbReference type="EMBL" id="KAH0570880.1"/>
    </source>
</evidence>
<dbReference type="RefSeq" id="XP_067761646.1">
    <property type="nucleotide sequence ID" value="XM_067910959.1"/>
</dbReference>
<reference evidence="2" key="2">
    <citation type="submission" date="2020-12" db="EMBL/GenBank/DDBJ databases">
        <title>New Spironucleus salmonicida genome in near-complete chromosomes.</title>
        <authorList>
            <person name="Xu F."/>
            <person name="Kurt Z."/>
            <person name="Jimenez-Gonzalez A."/>
            <person name="Astvaldsson A."/>
            <person name="Andersson J.O."/>
            <person name="Svard S.G."/>
        </authorList>
    </citation>
    <scope>NUCLEOTIDE SEQUENCE</scope>
    <source>
        <strain evidence="2">ATCC 50377</strain>
    </source>
</reference>